<evidence type="ECO:0000256" key="1">
    <source>
        <dbReference type="ARBA" id="ARBA00006047"/>
    </source>
</evidence>
<dbReference type="InterPro" id="IPR052182">
    <property type="entry name" value="Glycogen/Maltodextrin_Phosph"/>
</dbReference>
<keyword evidence="3" id="KW-1185">Reference proteome</keyword>
<dbReference type="RefSeq" id="WP_070066967.1">
    <property type="nucleotide sequence ID" value="NZ_MJUW02000072.1"/>
</dbReference>
<dbReference type="Proteomes" id="UP000242219">
    <property type="component" value="Unassembled WGS sequence"/>
</dbReference>
<accession>A0A1V6M0B5</accession>
<dbReference type="GO" id="GO:0030170">
    <property type="term" value="F:pyridoxal phosphate binding"/>
    <property type="evidence" value="ECO:0007669"/>
    <property type="project" value="InterPro"/>
</dbReference>
<comment type="caution">
    <text evidence="2">The sequence shown here is derived from an EMBL/GenBank/DDBJ whole genome shotgun (WGS) entry which is preliminary data.</text>
</comment>
<gene>
    <name evidence="2" type="ORF">BIY37_06240</name>
</gene>
<dbReference type="InterPro" id="IPR000811">
    <property type="entry name" value="Glyco_trans_35"/>
</dbReference>
<dbReference type="NCBIfam" id="TIGR02094">
    <property type="entry name" value="more_P_ylases"/>
    <property type="match status" value="1"/>
</dbReference>
<evidence type="ECO:0000313" key="3">
    <source>
        <dbReference type="Proteomes" id="UP000242219"/>
    </source>
</evidence>
<protein>
    <submittedName>
        <fullName evidence="2">Alpha-glucan phosphorylase</fullName>
    </submittedName>
</protein>
<name>A0A1V6M0B5_9BACT</name>
<dbReference type="EMBL" id="MJUW02000072">
    <property type="protein sequence ID" value="OQD45852.1"/>
    <property type="molecule type" value="Genomic_DNA"/>
</dbReference>
<comment type="similarity">
    <text evidence="1">Belongs to the glycogen phosphorylase family.</text>
</comment>
<dbReference type="GO" id="GO:0008184">
    <property type="term" value="F:glycogen phosphorylase activity"/>
    <property type="evidence" value="ECO:0007669"/>
    <property type="project" value="InterPro"/>
</dbReference>
<organism evidence="2 3">
    <name type="scientific">Candidatus Brocadia sapporoensis</name>
    <dbReference type="NCBI Taxonomy" id="392547"/>
    <lineage>
        <taxon>Bacteria</taxon>
        <taxon>Pseudomonadati</taxon>
        <taxon>Planctomycetota</taxon>
        <taxon>Candidatus Brocadiia</taxon>
        <taxon>Candidatus Brocadiales</taxon>
        <taxon>Candidatus Brocadiaceae</taxon>
        <taxon>Candidatus Brocadia</taxon>
    </lineage>
</organism>
<dbReference type="AlphaFoldDB" id="A0A1V6M0B5"/>
<dbReference type="Pfam" id="PF00343">
    <property type="entry name" value="Phosphorylase"/>
    <property type="match status" value="1"/>
</dbReference>
<dbReference type="GO" id="GO:0005975">
    <property type="term" value="P:carbohydrate metabolic process"/>
    <property type="evidence" value="ECO:0007669"/>
    <property type="project" value="InterPro"/>
</dbReference>
<dbReference type="InterPro" id="IPR011834">
    <property type="entry name" value="Agluc_phsphrylas"/>
</dbReference>
<sequence length="565" mass="64453">MNNEAAIAYFSMEIGLSNDIPTYSGGLGILAGDTIKSSADLEIPIVAVTLISKKGFFSQDINNEGKQIEHAVDWDPSRFMVRLPKKVEVQVEGRSVFLQAWCYTVRSIAGGEVDVLYLDTDVEENTKEDREITDVLYGGDMQYRLKQEIILGIGGVRMLRALGYHIKKYHMNEGHASLLTLELLLLYKRDVESVWDENWIWDADRVKDLCVFTTHTPIEAGHDRFSYDLVQKVLGEIIPLEVLKRFGGKQYLNMTLLALNLSNYVNGVAKKHGEVSKNLFPGYEIHAITNGVHSFTWTCESFKRLYDKYIPGWANEPELLVRTEIIPDEEVWEAHIQAKSELVDYVKKVTDIKMSPDVLTIGFARRFTSYKRADLMFFDLKRFLKVCEKGRVQIIYSGKAHPKDTPGKDIIKKIVEIAKAINDNVTIVFIKNYCIEVALKLVSGVDIWLNTPLRPREASGTSGMKAVHNGVINFSILDGWWIEGHIEGVTGWSIGPKPVESSLIPVSDATDAEDLYYKLENLIIPMYYNDRGQWIRVMKNSISKLAYYFNTNRMMRRYVTEAYLR</sequence>
<reference evidence="2 3" key="1">
    <citation type="journal article" date="2016" name="Genome Announc.">
        <title>Draft Genome Sequence of the Anaerobic Ammonium-Oxidizing Bacterium 'Candidatus Brocadia sp. 40'.</title>
        <authorList>
            <person name="Ali M."/>
            <person name="Haroon M.F."/>
            <person name="Narita Y."/>
            <person name="Zhang L."/>
            <person name="Rangel Shaw D."/>
            <person name="Okabe S."/>
            <person name="Saikaly P.E."/>
        </authorList>
    </citation>
    <scope>NUCLEOTIDE SEQUENCE [LARGE SCALE GENOMIC DNA]</scope>
    <source>
        <strain evidence="2 3">40</strain>
    </source>
</reference>
<dbReference type="SUPFAM" id="SSF53756">
    <property type="entry name" value="UDP-Glycosyltransferase/glycogen phosphorylase"/>
    <property type="match status" value="1"/>
</dbReference>
<dbReference type="PANTHER" id="PTHR42655:SF1">
    <property type="entry name" value="GLYCOGEN PHOSPHORYLASE"/>
    <property type="match status" value="1"/>
</dbReference>
<dbReference type="Gene3D" id="3.40.50.2000">
    <property type="entry name" value="Glycogen Phosphorylase B"/>
    <property type="match status" value="3"/>
</dbReference>
<proteinExistence type="inferred from homology"/>
<dbReference type="PANTHER" id="PTHR42655">
    <property type="entry name" value="GLYCOGEN PHOSPHORYLASE"/>
    <property type="match status" value="1"/>
</dbReference>
<evidence type="ECO:0000313" key="2">
    <source>
        <dbReference type="EMBL" id="OQD45852.1"/>
    </source>
</evidence>